<dbReference type="EMBL" id="CADCUQ010000304">
    <property type="protein sequence ID" value="CAA9394078.1"/>
    <property type="molecule type" value="Genomic_DNA"/>
</dbReference>
<dbReference type="InterPro" id="IPR038717">
    <property type="entry name" value="Tc1-like_DDE_dom"/>
</dbReference>
<accession>A0A6J4NWU3</accession>
<protein>
    <recommendedName>
        <fullName evidence="1">Tc1-like transposase DDE domain-containing protein</fullName>
    </recommendedName>
</protein>
<proteinExistence type="predicted"/>
<gene>
    <name evidence="2" type="ORF">AVDCRST_MAG64-1328</name>
</gene>
<sequence>MLGFADEVWWSRLAQPDLHAWAAGDGPLRLVQREADRDDPEPKALACYGLFRRAEGRMMLRFVDGRPVGAVTCDFLAWACGRLAAEGKTALLLVWDNAAWHVSKAVRAWVKAHNRVARTGGGVRILVCRLPVKAPWLNPIEPKWVHGKRAVVEPDRKLTAGELKQRICDYYGCDLLEPIAQKVA</sequence>
<name>A0A6J4NWU3_9BACT</name>
<dbReference type="Gene3D" id="3.30.420.10">
    <property type="entry name" value="Ribonuclease H-like superfamily/Ribonuclease H"/>
    <property type="match status" value="1"/>
</dbReference>
<organism evidence="2">
    <name type="scientific">uncultured Phycisphaerae bacterium</name>
    <dbReference type="NCBI Taxonomy" id="904963"/>
    <lineage>
        <taxon>Bacteria</taxon>
        <taxon>Pseudomonadati</taxon>
        <taxon>Planctomycetota</taxon>
        <taxon>Phycisphaerae</taxon>
        <taxon>environmental samples</taxon>
    </lineage>
</organism>
<dbReference type="Pfam" id="PF13358">
    <property type="entry name" value="DDE_3"/>
    <property type="match status" value="1"/>
</dbReference>
<feature type="domain" description="Tc1-like transposase DDE" evidence="1">
    <location>
        <begin position="44"/>
        <end position="153"/>
    </location>
</feature>
<dbReference type="GO" id="GO:0003676">
    <property type="term" value="F:nucleic acid binding"/>
    <property type="evidence" value="ECO:0007669"/>
    <property type="project" value="InterPro"/>
</dbReference>
<reference evidence="2" key="1">
    <citation type="submission" date="2020-02" db="EMBL/GenBank/DDBJ databases">
        <authorList>
            <person name="Meier V. D."/>
        </authorList>
    </citation>
    <scope>NUCLEOTIDE SEQUENCE</scope>
    <source>
        <strain evidence="2">AVDCRST_MAG64</strain>
    </source>
</reference>
<dbReference type="InterPro" id="IPR036397">
    <property type="entry name" value="RNaseH_sf"/>
</dbReference>
<evidence type="ECO:0000259" key="1">
    <source>
        <dbReference type="Pfam" id="PF13358"/>
    </source>
</evidence>
<dbReference type="AlphaFoldDB" id="A0A6J4NWU3"/>
<evidence type="ECO:0000313" key="2">
    <source>
        <dbReference type="EMBL" id="CAA9394078.1"/>
    </source>
</evidence>